<accession>A0A0G1LBY4</accession>
<protein>
    <submittedName>
        <fullName evidence="1">Uncharacterized protein</fullName>
    </submittedName>
</protein>
<evidence type="ECO:0000313" key="2">
    <source>
        <dbReference type="Proteomes" id="UP000034826"/>
    </source>
</evidence>
<organism evidence="1 2">
    <name type="scientific">Candidatus Woesebacteria bacterium GW2011_GWA2_44_33</name>
    <dbReference type="NCBI Taxonomy" id="1618564"/>
    <lineage>
        <taxon>Bacteria</taxon>
        <taxon>Candidatus Woeseibacteriota</taxon>
    </lineage>
</organism>
<comment type="caution">
    <text evidence="1">The sequence shown here is derived from an EMBL/GenBank/DDBJ whole genome shotgun (WGS) entry which is preliminary data.</text>
</comment>
<proteinExistence type="predicted"/>
<sequence length="86" mass="10098">MIKTRSELLNEIYNSVHEEVLRMEIAIETLTDIDDDTVIETVVRRSPLGTREENLTKKDVIAKYTKDIEKREKVLKVIKKLLNKNE</sequence>
<gene>
    <name evidence="1" type="ORF">UW60_C0027G0013</name>
</gene>
<dbReference type="AlphaFoldDB" id="A0A0G1LBY4"/>
<reference evidence="1 2" key="1">
    <citation type="journal article" date="2015" name="Nature">
        <title>rRNA introns, odd ribosomes, and small enigmatic genomes across a large radiation of phyla.</title>
        <authorList>
            <person name="Brown C.T."/>
            <person name="Hug L.A."/>
            <person name="Thomas B.C."/>
            <person name="Sharon I."/>
            <person name="Castelle C.J."/>
            <person name="Singh A."/>
            <person name="Wilkins M.J."/>
            <person name="Williams K.H."/>
            <person name="Banfield J.F."/>
        </authorList>
    </citation>
    <scope>NUCLEOTIDE SEQUENCE [LARGE SCALE GENOMIC DNA]</scope>
</reference>
<evidence type="ECO:0000313" key="1">
    <source>
        <dbReference type="EMBL" id="KKT66227.1"/>
    </source>
</evidence>
<dbReference type="Proteomes" id="UP000034826">
    <property type="component" value="Unassembled WGS sequence"/>
</dbReference>
<dbReference type="EMBL" id="LCIY01000027">
    <property type="protein sequence ID" value="KKT66227.1"/>
    <property type="molecule type" value="Genomic_DNA"/>
</dbReference>
<name>A0A0G1LBY4_9BACT</name>